<feature type="transmembrane region" description="Helical" evidence="7">
    <location>
        <begin position="403"/>
        <end position="426"/>
    </location>
</feature>
<dbReference type="AlphaFoldDB" id="A0A162WF37"/>
<keyword evidence="5 7" id="KW-0472">Membrane</keyword>
<dbReference type="PANTHER" id="PTHR30572:SF4">
    <property type="entry name" value="ABC TRANSPORTER PERMEASE YTRF"/>
    <property type="match status" value="1"/>
</dbReference>
<evidence type="ECO:0000259" key="8">
    <source>
        <dbReference type="Pfam" id="PF02687"/>
    </source>
</evidence>
<feature type="domain" description="ABC3 transporter permease C-terminal" evidence="8">
    <location>
        <begin position="272"/>
        <end position="385"/>
    </location>
</feature>
<dbReference type="Pfam" id="PF12704">
    <property type="entry name" value="MacB_PCD"/>
    <property type="match status" value="2"/>
</dbReference>
<evidence type="ECO:0008006" key="12">
    <source>
        <dbReference type="Google" id="ProtNLM"/>
    </source>
</evidence>
<evidence type="ECO:0000256" key="4">
    <source>
        <dbReference type="ARBA" id="ARBA00022989"/>
    </source>
</evidence>
<evidence type="ECO:0000259" key="9">
    <source>
        <dbReference type="Pfam" id="PF12704"/>
    </source>
</evidence>
<evidence type="ECO:0000256" key="6">
    <source>
        <dbReference type="ARBA" id="ARBA00038076"/>
    </source>
</evidence>
<feature type="transmembrane region" description="Helical" evidence="7">
    <location>
        <begin position="266"/>
        <end position="288"/>
    </location>
</feature>
<keyword evidence="2" id="KW-1003">Cell membrane</keyword>
<evidence type="ECO:0000313" key="10">
    <source>
        <dbReference type="EMBL" id="KZS38053.1"/>
    </source>
</evidence>
<feature type="domain" description="MacB-like periplasmic core" evidence="9">
    <location>
        <begin position="415"/>
        <end position="613"/>
    </location>
</feature>
<dbReference type="InterPro" id="IPR025857">
    <property type="entry name" value="MacB_PCD"/>
</dbReference>
<feature type="transmembrane region" description="Helical" evidence="7">
    <location>
        <begin position="360"/>
        <end position="382"/>
    </location>
</feature>
<feature type="domain" description="MacB-like periplasmic core" evidence="9">
    <location>
        <begin position="2"/>
        <end position="227"/>
    </location>
</feature>
<evidence type="ECO:0000256" key="3">
    <source>
        <dbReference type="ARBA" id="ARBA00022692"/>
    </source>
</evidence>
<comment type="similarity">
    <text evidence="6">Belongs to the ABC-4 integral membrane protein family.</text>
</comment>
<dbReference type="GO" id="GO:0022857">
    <property type="term" value="F:transmembrane transporter activity"/>
    <property type="evidence" value="ECO:0007669"/>
    <property type="project" value="TreeGrafter"/>
</dbReference>
<reference evidence="10 11" key="1">
    <citation type="submission" date="2016-01" db="EMBL/GenBank/DDBJ databases">
        <title>The draft genome sequence of Aquimarina sp. RZW4-3-2.</title>
        <authorList>
            <person name="Wang Y."/>
        </authorList>
    </citation>
    <scope>NUCLEOTIDE SEQUENCE [LARGE SCALE GENOMIC DNA]</scope>
    <source>
        <strain evidence="10 11">RZW4-3-2</strain>
    </source>
</reference>
<keyword evidence="11" id="KW-1185">Reference proteome</keyword>
<protein>
    <recommendedName>
        <fullName evidence="12">Transporter permease</fullName>
    </recommendedName>
</protein>
<dbReference type="PANTHER" id="PTHR30572">
    <property type="entry name" value="MEMBRANE COMPONENT OF TRANSPORTER-RELATED"/>
    <property type="match status" value="1"/>
</dbReference>
<feature type="transmembrane region" description="Helical" evidence="7">
    <location>
        <begin position="654"/>
        <end position="675"/>
    </location>
</feature>
<comment type="subcellular location">
    <subcellularLocation>
        <location evidence="1">Cell membrane</location>
        <topology evidence="1">Multi-pass membrane protein</topology>
    </subcellularLocation>
</comment>
<gene>
    <name evidence="10" type="ORF">AWE51_18580</name>
</gene>
<dbReference type="GO" id="GO:0005886">
    <property type="term" value="C:plasma membrane"/>
    <property type="evidence" value="ECO:0007669"/>
    <property type="project" value="UniProtKB-SubCell"/>
</dbReference>
<dbReference type="Pfam" id="PF02687">
    <property type="entry name" value="FtsX"/>
    <property type="match status" value="2"/>
</dbReference>
<proteinExistence type="inferred from homology"/>
<feature type="domain" description="ABC3 transporter permease C-terminal" evidence="8">
    <location>
        <begin position="655"/>
        <end position="767"/>
    </location>
</feature>
<dbReference type="InterPro" id="IPR050250">
    <property type="entry name" value="Macrolide_Exporter_MacB"/>
</dbReference>
<evidence type="ECO:0000256" key="1">
    <source>
        <dbReference type="ARBA" id="ARBA00004651"/>
    </source>
</evidence>
<keyword evidence="3 7" id="KW-0812">Transmembrane</keyword>
<name>A0A162WF37_9FLAO</name>
<sequence length="774" mass="86823">MINVIGLSSGLACVLLIALWVLDEVKVDKFHENDEYLYQVWNKFESKEGPRVLNWTPTILAETMADKLPEIKYAVAQTVPEQFANVPLHVDSKIIKTDGVFASTNYFNVFSYPLIKGDKDQVLTGTNSIVISQSLANRLFGSVNNVVGKVIEWEAMGMLEKHQVSGVFQDFPSNSTTQFDFILPLETYKKGVLFNGGKNDWVNNNPITYIVLNEGTNIQEFATKIEAFSKLQDKDVTADLIMTKYSSNYLYGNFENGKQTSGRMNYVYLFSCIALFILIIACINFMNLSTANASRRLKEIGVKKALGSKRITLITQYFAESIMTAFVSLVLAFLVVVLFIPQFNIITGKSLSLNFDPLTIGLIFLIAFFTGILAGSYPALHLSGFKPVSILRGRLKNSWEEIWVRKGLVVFQFSLSIILIIAVLLVSQQVNYVQSKNLGMDKDNVVYFKQEGKLRQNAETFLKELNAIPNVVNAAMTSQNIIGTNINTTGGLVWTGNEEERQSRFKELRIGHDFIETMDMKLKEGRSFSRDFPADSAAIVFNETAIKMMSIDDPIGKTVRYGSTYYTIIGVLKDFHFQSFRELVRPMFFRLHDNRRSLEFVVRIANGTEKETLSKLTNLYAKFNPGYVFEYSFLDADFQKQYAAEQQVASLSKYFAGLAILISCLGLFGLAMYTAERRRKEISIRKVLGQSASQVTVMLSGEFTKLVLIATGIAIPIAYLLASNWLSEFAYKVPLKLWYFIGAGCISLLVALLTVGSQAISAANKNPVDGLKEE</sequence>
<comment type="caution">
    <text evidence="10">The sequence shown here is derived from an EMBL/GenBank/DDBJ whole genome shotgun (WGS) entry which is preliminary data.</text>
</comment>
<feature type="transmembrane region" description="Helical" evidence="7">
    <location>
        <begin position="706"/>
        <end position="725"/>
    </location>
</feature>
<evidence type="ECO:0000256" key="5">
    <source>
        <dbReference type="ARBA" id="ARBA00023136"/>
    </source>
</evidence>
<dbReference type="STRING" id="1642818.AWE51_18580"/>
<feature type="transmembrane region" description="Helical" evidence="7">
    <location>
        <begin position="317"/>
        <end position="340"/>
    </location>
</feature>
<dbReference type="EMBL" id="LQRT01000060">
    <property type="protein sequence ID" value="KZS38053.1"/>
    <property type="molecule type" value="Genomic_DNA"/>
</dbReference>
<dbReference type="InterPro" id="IPR003838">
    <property type="entry name" value="ABC3_permease_C"/>
</dbReference>
<evidence type="ECO:0000313" key="11">
    <source>
        <dbReference type="Proteomes" id="UP000076715"/>
    </source>
</evidence>
<feature type="transmembrane region" description="Helical" evidence="7">
    <location>
        <begin position="737"/>
        <end position="755"/>
    </location>
</feature>
<dbReference type="Proteomes" id="UP000076715">
    <property type="component" value="Unassembled WGS sequence"/>
</dbReference>
<keyword evidence="4 7" id="KW-1133">Transmembrane helix</keyword>
<organism evidence="10 11">
    <name type="scientific">Aquimarina aggregata</name>
    <dbReference type="NCBI Taxonomy" id="1642818"/>
    <lineage>
        <taxon>Bacteria</taxon>
        <taxon>Pseudomonadati</taxon>
        <taxon>Bacteroidota</taxon>
        <taxon>Flavobacteriia</taxon>
        <taxon>Flavobacteriales</taxon>
        <taxon>Flavobacteriaceae</taxon>
        <taxon>Aquimarina</taxon>
    </lineage>
</organism>
<evidence type="ECO:0000256" key="7">
    <source>
        <dbReference type="SAM" id="Phobius"/>
    </source>
</evidence>
<evidence type="ECO:0000256" key="2">
    <source>
        <dbReference type="ARBA" id="ARBA00022475"/>
    </source>
</evidence>
<accession>A0A162WF37</accession>